<gene>
    <name evidence="2" type="ORF">MBOT_20190</name>
</gene>
<accession>A0A7I9XXX5</accession>
<sequence>MGIDADDVSQKLGGPNGRAAWRAPMPPTTLAQKVDPSTKLLNTGDVLKARKRSTT</sequence>
<organism evidence="2 3">
    <name type="scientific">Mycobacterium botniense</name>
    <dbReference type="NCBI Taxonomy" id="84962"/>
    <lineage>
        <taxon>Bacteria</taxon>
        <taxon>Bacillati</taxon>
        <taxon>Actinomycetota</taxon>
        <taxon>Actinomycetes</taxon>
        <taxon>Mycobacteriales</taxon>
        <taxon>Mycobacteriaceae</taxon>
        <taxon>Mycobacterium</taxon>
    </lineage>
</organism>
<feature type="region of interest" description="Disordered" evidence="1">
    <location>
        <begin position="1"/>
        <end position="55"/>
    </location>
</feature>
<reference evidence="2 3" key="1">
    <citation type="journal article" date="2019" name="Emerg. Microbes Infect.">
        <title>Comprehensive subspecies identification of 175 nontuberculous mycobacteria species based on 7547 genomic profiles.</title>
        <authorList>
            <person name="Matsumoto Y."/>
            <person name="Kinjo T."/>
            <person name="Motooka D."/>
            <person name="Nabeya D."/>
            <person name="Jung N."/>
            <person name="Uechi K."/>
            <person name="Horii T."/>
            <person name="Iida T."/>
            <person name="Fujita J."/>
            <person name="Nakamura S."/>
        </authorList>
    </citation>
    <scope>NUCLEOTIDE SEQUENCE [LARGE SCALE GENOMIC DNA]</scope>
    <source>
        <strain evidence="2 3">JCM 17322</strain>
    </source>
</reference>
<name>A0A7I9XXX5_9MYCO</name>
<dbReference type="RefSeq" id="WP_163756465.1">
    <property type="nucleotide sequence ID" value="NZ_BLKW01000002.1"/>
</dbReference>
<dbReference type="AlphaFoldDB" id="A0A7I9XXX5"/>
<proteinExistence type="predicted"/>
<dbReference type="EMBL" id="BLKW01000002">
    <property type="protein sequence ID" value="GFG74654.1"/>
    <property type="molecule type" value="Genomic_DNA"/>
</dbReference>
<evidence type="ECO:0000313" key="2">
    <source>
        <dbReference type="EMBL" id="GFG74654.1"/>
    </source>
</evidence>
<keyword evidence="3" id="KW-1185">Reference proteome</keyword>
<evidence type="ECO:0000313" key="3">
    <source>
        <dbReference type="Proteomes" id="UP000465361"/>
    </source>
</evidence>
<protein>
    <submittedName>
        <fullName evidence="2">Uncharacterized protein</fullName>
    </submittedName>
</protein>
<evidence type="ECO:0000256" key="1">
    <source>
        <dbReference type="SAM" id="MobiDB-lite"/>
    </source>
</evidence>
<dbReference type="Proteomes" id="UP000465361">
    <property type="component" value="Unassembled WGS sequence"/>
</dbReference>
<comment type="caution">
    <text evidence="2">The sequence shown here is derived from an EMBL/GenBank/DDBJ whole genome shotgun (WGS) entry which is preliminary data.</text>
</comment>